<feature type="compositionally biased region" description="Low complexity" evidence="2">
    <location>
        <begin position="462"/>
        <end position="475"/>
    </location>
</feature>
<dbReference type="InterPro" id="IPR050468">
    <property type="entry name" value="Cuticle_Struct_Prot"/>
</dbReference>
<feature type="compositionally biased region" description="Polar residues" evidence="2">
    <location>
        <begin position="619"/>
        <end position="633"/>
    </location>
</feature>
<feature type="region of interest" description="Disordered" evidence="2">
    <location>
        <begin position="341"/>
        <end position="364"/>
    </location>
</feature>
<evidence type="ECO:0000256" key="3">
    <source>
        <dbReference type="SAM" id="SignalP"/>
    </source>
</evidence>
<name>A0A084WEI8_ANOSI</name>
<feature type="compositionally biased region" description="Polar residues" evidence="2">
    <location>
        <begin position="428"/>
        <end position="455"/>
    </location>
</feature>
<feature type="compositionally biased region" description="Acidic residues" evidence="2">
    <location>
        <begin position="521"/>
        <end position="536"/>
    </location>
</feature>
<dbReference type="Proteomes" id="UP000030765">
    <property type="component" value="Unassembled WGS sequence"/>
</dbReference>
<gene>
    <name evidence="4" type="ORF">ZHAS_00016623</name>
</gene>
<dbReference type="GO" id="GO:0008010">
    <property type="term" value="F:structural constituent of chitin-based larval cuticle"/>
    <property type="evidence" value="ECO:0007669"/>
    <property type="project" value="TreeGrafter"/>
</dbReference>
<dbReference type="Pfam" id="PF00379">
    <property type="entry name" value="Chitin_bind_4"/>
    <property type="match status" value="3"/>
</dbReference>
<feature type="region of interest" description="Disordered" evidence="2">
    <location>
        <begin position="383"/>
        <end position="659"/>
    </location>
</feature>
<dbReference type="PANTHER" id="PTHR10380">
    <property type="entry name" value="CUTICLE PROTEIN"/>
    <property type="match status" value="1"/>
</dbReference>
<keyword evidence="6" id="KW-1185">Reference proteome</keyword>
<reference evidence="5" key="2">
    <citation type="submission" date="2020-05" db="UniProtKB">
        <authorList>
            <consortium name="EnsemblMetazoa"/>
        </authorList>
    </citation>
    <scope>IDENTIFICATION</scope>
</reference>
<dbReference type="InterPro" id="IPR000618">
    <property type="entry name" value="Insect_cuticle"/>
</dbReference>
<organism evidence="4">
    <name type="scientific">Anopheles sinensis</name>
    <name type="common">Mosquito</name>
    <dbReference type="NCBI Taxonomy" id="74873"/>
    <lineage>
        <taxon>Eukaryota</taxon>
        <taxon>Metazoa</taxon>
        <taxon>Ecdysozoa</taxon>
        <taxon>Arthropoda</taxon>
        <taxon>Hexapoda</taxon>
        <taxon>Insecta</taxon>
        <taxon>Pterygota</taxon>
        <taxon>Neoptera</taxon>
        <taxon>Endopterygota</taxon>
        <taxon>Diptera</taxon>
        <taxon>Nematocera</taxon>
        <taxon>Culicoidea</taxon>
        <taxon>Culicidae</taxon>
        <taxon>Anophelinae</taxon>
        <taxon>Anopheles</taxon>
    </lineage>
</organism>
<evidence type="ECO:0000313" key="4">
    <source>
        <dbReference type="EMBL" id="KFB48632.1"/>
    </source>
</evidence>
<dbReference type="OrthoDB" id="6436213at2759"/>
<feature type="region of interest" description="Disordered" evidence="2">
    <location>
        <begin position="69"/>
        <end position="91"/>
    </location>
</feature>
<dbReference type="EMBL" id="KE525341">
    <property type="protein sequence ID" value="KFB48632.1"/>
    <property type="molecule type" value="Genomic_DNA"/>
</dbReference>
<evidence type="ECO:0000256" key="1">
    <source>
        <dbReference type="PROSITE-ProRule" id="PRU00497"/>
    </source>
</evidence>
<dbReference type="GO" id="GO:0062129">
    <property type="term" value="C:chitin-based extracellular matrix"/>
    <property type="evidence" value="ECO:0007669"/>
    <property type="project" value="TreeGrafter"/>
</dbReference>
<keyword evidence="3" id="KW-0732">Signal</keyword>
<dbReference type="VEuPathDB" id="VectorBase:ASIS004741"/>
<accession>A0A084WEI8</accession>
<feature type="compositionally biased region" description="Polar residues" evidence="2">
    <location>
        <begin position="502"/>
        <end position="520"/>
    </location>
</feature>
<evidence type="ECO:0000313" key="6">
    <source>
        <dbReference type="Proteomes" id="UP000030765"/>
    </source>
</evidence>
<protein>
    <submittedName>
        <fullName evidence="4">AGAP006370-PA-like protein</fullName>
    </submittedName>
</protein>
<dbReference type="PROSITE" id="PS51155">
    <property type="entry name" value="CHIT_BIND_RR_2"/>
    <property type="match status" value="2"/>
</dbReference>
<dbReference type="EnsemblMetazoa" id="ASIC016623-RA">
    <property type="protein sequence ID" value="ASIC016623-PA"/>
    <property type="gene ID" value="ASIC016623"/>
</dbReference>
<dbReference type="PANTHER" id="PTHR10380:SF235">
    <property type="entry name" value="CUTICULAR PROTEIN 73D, ISOFORM B"/>
    <property type="match status" value="1"/>
</dbReference>
<keyword evidence="1" id="KW-0193">Cuticle</keyword>
<reference evidence="4 6" key="1">
    <citation type="journal article" date="2014" name="BMC Genomics">
        <title>Genome sequence of Anopheles sinensis provides insight into genetics basis of mosquito competence for malaria parasites.</title>
        <authorList>
            <person name="Zhou D."/>
            <person name="Zhang D."/>
            <person name="Ding G."/>
            <person name="Shi L."/>
            <person name="Hou Q."/>
            <person name="Ye Y."/>
            <person name="Xu Y."/>
            <person name="Zhou H."/>
            <person name="Xiong C."/>
            <person name="Li S."/>
            <person name="Yu J."/>
            <person name="Hong S."/>
            <person name="Yu X."/>
            <person name="Zou P."/>
            <person name="Chen C."/>
            <person name="Chang X."/>
            <person name="Wang W."/>
            <person name="Lv Y."/>
            <person name="Sun Y."/>
            <person name="Ma L."/>
            <person name="Shen B."/>
            <person name="Zhu C."/>
        </authorList>
    </citation>
    <scope>NUCLEOTIDE SEQUENCE [LARGE SCALE GENOMIC DNA]</scope>
</reference>
<feature type="region of interest" description="Disordered" evidence="2">
    <location>
        <begin position="187"/>
        <end position="272"/>
    </location>
</feature>
<feature type="compositionally biased region" description="Polar residues" evidence="2">
    <location>
        <begin position="477"/>
        <end position="495"/>
    </location>
</feature>
<feature type="chain" id="PRO_5001784848" evidence="3">
    <location>
        <begin position="17"/>
        <end position="810"/>
    </location>
</feature>
<dbReference type="VEuPathDB" id="VectorBase:ASIC016623"/>
<feature type="compositionally biased region" description="Gly residues" evidence="2">
    <location>
        <begin position="250"/>
        <end position="264"/>
    </location>
</feature>
<dbReference type="STRING" id="74873.A0A084WEI8"/>
<evidence type="ECO:0000313" key="5">
    <source>
        <dbReference type="EnsemblMetazoa" id="ASIC016623-PA"/>
    </source>
</evidence>
<dbReference type="EMBL" id="ATLV01023218">
    <property type="status" value="NOT_ANNOTATED_CDS"/>
    <property type="molecule type" value="Genomic_DNA"/>
</dbReference>
<dbReference type="AlphaFoldDB" id="A0A084WEI8"/>
<sequence length="810" mass="81476">MVLGRFALLIFAGVLGNINCWNSPNTYYPGAADGTFGANRGYGQGNAFGGAWNQGQFQGGFPGSLEQGVGSGFGNNQWSGDGRSFGPSGAGSGLPGTGYNEVVGSNGAAGNGNGAAFGTGQGLGFGNNGQFPAGAFQGGNNGGFAPGAGGSTGIGPDGSLGGTGLGAYGGPAGAFNGVGSSIPVTGGSNGGPASVRPAGAGSAEPFGDGGLSSGGVRPEVKGRNPASNAKGDVGGTGQQPTNIPSDTKGVGAGGVAKGASGPGTGASTPNVPLAGPGARPGVVYYVNPATIPASYPRPYGAPVGFGGYGGAGRYPWQGTGYVYRVPVAHVNPDGSHGFSYQTPHSTREEAGDSNGNVEGNYGFNNDGAKHNFSFSAGPDVDLRTGFGRNPSEIDPADFGPQSVHSRGRLPMFPRTGADGWEGTIGGTPVTTGRPQSNGAEVPTTTSEANSSNGPDDSTLRVLGLPTTSPSTGGPTARDQTGRGTTEPNSNPNAGNQLGVVRNTATVSPFGNSNDRTTSTGIDDDGLTTEGDTEDSTDSVNSLRGSFNQANDRSDSQTTRRPQQSPIEQVVARPENDPRGSFAYNNEDGPNDLQFPAGAGAGFRPIGGSLDDPNGLRNRASPSSGPDGVGSQTAGPRRDGSYPFGYQAPDSTQQGAPDGAGNVRGPFAYNNPAGRNDLQYVAGARNGFRPTGGSLSVPNGLGSSGVSPGGVLDAGGFRGPGYDGRYQFGYRAPDSEREESSDGAGNVRGSYAYNNEAGRNDLQYVAGAGTGFRPTEVLRTCSHQDDGTPETEHLPLRADHYSLMLHRRRAM</sequence>
<evidence type="ECO:0000256" key="2">
    <source>
        <dbReference type="SAM" id="MobiDB-lite"/>
    </source>
</evidence>
<proteinExistence type="predicted"/>
<feature type="compositionally biased region" description="Polar residues" evidence="2">
    <location>
        <begin position="539"/>
        <end position="566"/>
    </location>
</feature>
<feature type="signal peptide" evidence="3">
    <location>
        <begin position="1"/>
        <end position="16"/>
    </location>
</feature>